<evidence type="ECO:0000313" key="4">
    <source>
        <dbReference type="Proteomes" id="UP000035213"/>
    </source>
</evidence>
<feature type="transmembrane region" description="Helical" evidence="2">
    <location>
        <begin position="6"/>
        <end position="21"/>
    </location>
</feature>
<gene>
    <name evidence="3" type="ORF">OK18_15035</name>
</gene>
<dbReference type="EMBL" id="CP009928">
    <property type="protein sequence ID" value="AKK73743.1"/>
    <property type="molecule type" value="Genomic_DNA"/>
</dbReference>
<keyword evidence="3" id="KW-0503">Monooxygenase</keyword>
<feature type="transmembrane region" description="Helical" evidence="2">
    <location>
        <begin position="648"/>
        <end position="667"/>
    </location>
</feature>
<feature type="transmembrane region" description="Helical" evidence="2">
    <location>
        <begin position="340"/>
        <end position="357"/>
    </location>
</feature>
<feature type="transmembrane region" description="Helical" evidence="2">
    <location>
        <begin position="545"/>
        <end position="566"/>
    </location>
</feature>
<dbReference type="OrthoDB" id="666059at2"/>
<evidence type="ECO:0000313" key="3">
    <source>
        <dbReference type="EMBL" id="AKK73743.1"/>
    </source>
</evidence>
<dbReference type="InterPro" id="IPR019286">
    <property type="entry name" value="DUF2339_TM"/>
</dbReference>
<feature type="transmembrane region" description="Helical" evidence="2">
    <location>
        <begin position="159"/>
        <end position="179"/>
    </location>
</feature>
<proteinExistence type="predicted"/>
<feature type="transmembrane region" description="Helical" evidence="2">
    <location>
        <begin position="283"/>
        <end position="300"/>
    </location>
</feature>
<feature type="transmembrane region" description="Helical" evidence="2">
    <location>
        <begin position="369"/>
        <end position="386"/>
    </location>
</feature>
<dbReference type="PANTHER" id="PTHR38434:SF1">
    <property type="entry name" value="BLL2549 PROTEIN"/>
    <property type="match status" value="1"/>
</dbReference>
<keyword evidence="3" id="KW-0560">Oxidoreductase</keyword>
<feature type="transmembrane region" description="Helical" evidence="2">
    <location>
        <begin position="513"/>
        <end position="533"/>
    </location>
</feature>
<feature type="transmembrane region" description="Helical" evidence="2">
    <location>
        <begin position="392"/>
        <end position="408"/>
    </location>
</feature>
<dbReference type="PANTHER" id="PTHR38434">
    <property type="entry name" value="BLL2549 PROTEIN"/>
    <property type="match status" value="1"/>
</dbReference>
<accession>A0A0G3M6Y2</accession>
<sequence>MNELLIIILIIVVFVIFKNLNNKIRNLEKQVTDLNSKINARSIHSEPAEQKAASRQDEPSPAISNNEPLRKVVQFNKNNNEQIPVAEPKDWLRPVLDFLKQNALTVIGIFTLVLGIGYFVKYAIDKNWIGESARAGIGFCTGAGIILTGHFLRKNYATFASIITGGGTAVLYFTATIAFREYHLFTQNTAFGITTLITVISIVLSYYYRSEILIIFSLLGGFSAPLMVSTGQSNYLFLFIYISLLNTGMLAVTFLRHWKSVGWTAFIFTTLYLFTWTSEKTELLSIVFYIITYLIFYLFALQDYIRKNILPVPDILMLALINFTSTIGLVYTFNALKYEPVIIFPLLFAFINTILFFREYTRKSSGTAYSVFAGITVSLATLAIALQFRTHLITSVWAIEASLLLFIWKKTDQKIFKTCFYILFPLVIIAQILTWTEYFNAKNLSIIVNPVFLTSLVTIISTIFNLYLLKATPETEKKDSFWEASTPVISYGIIYTAILLEIIYHISGMSWAAITHIGLLFSLYYIFVILLFRKKQNISNSLQTGFIYIFLFLLTVNASVSSSSVVTDILFKKLSSGFYFVHLLQWIPFIYIVFQVVPSSGFHKQPVSYWILSLAFTIAVSFGLYHLYIFANTQDISQYYVIKKHFNVLYLPIIWAILASIFIYTGLKKNIQEYNKIGFALIGMMVIKLYAYDVWQMDNISRISAFIILGIILLISSFTFQRLKNMVKNMVDKKEKKKESSDPPSG</sequence>
<keyword evidence="2" id="KW-0812">Transmembrane</keyword>
<reference evidence="3 4" key="1">
    <citation type="submission" date="2014-11" db="EMBL/GenBank/DDBJ databases">
        <authorList>
            <person name="Park G.-S."/>
            <person name="Hong S.-J."/>
            <person name="Jung B.K."/>
            <person name="Khan A.R."/>
            <person name="Kwak Y."/>
            <person name="Shin J.-H."/>
        </authorList>
    </citation>
    <scope>NUCLEOTIDE SEQUENCE [LARGE SCALE GENOMIC DNA]</scope>
    <source>
        <strain evidence="3 4">DSM 27622</strain>
    </source>
</reference>
<feature type="transmembrane region" description="Helical" evidence="2">
    <location>
        <begin position="609"/>
        <end position="628"/>
    </location>
</feature>
<keyword evidence="2" id="KW-0472">Membrane</keyword>
<feature type="transmembrane region" description="Helical" evidence="2">
    <location>
        <begin position="185"/>
        <end position="207"/>
    </location>
</feature>
<feature type="transmembrane region" description="Helical" evidence="2">
    <location>
        <begin position="103"/>
        <end position="120"/>
    </location>
</feature>
<feature type="transmembrane region" description="Helical" evidence="2">
    <location>
        <begin position="674"/>
        <end position="691"/>
    </location>
</feature>
<feature type="transmembrane region" description="Helical" evidence="2">
    <location>
        <begin position="261"/>
        <end position="277"/>
    </location>
</feature>
<keyword evidence="2" id="KW-1133">Transmembrane helix</keyword>
<feature type="transmembrane region" description="Helical" evidence="2">
    <location>
        <begin position="703"/>
        <end position="720"/>
    </location>
</feature>
<dbReference type="Pfam" id="PF10101">
    <property type="entry name" value="DUF2339"/>
    <property type="match status" value="1"/>
</dbReference>
<feature type="transmembrane region" description="Helical" evidence="2">
    <location>
        <begin position="235"/>
        <end position="254"/>
    </location>
</feature>
<feature type="transmembrane region" description="Helical" evidence="2">
    <location>
        <begin position="578"/>
        <end position="597"/>
    </location>
</feature>
<protein>
    <submittedName>
        <fullName evidence="3">Beta-carotene 15,15'-monooxygenase</fullName>
    </submittedName>
</protein>
<feature type="transmembrane region" description="Helical" evidence="2">
    <location>
        <begin position="488"/>
        <end position="507"/>
    </location>
</feature>
<dbReference type="KEGG" id="cgn:OK18_15035"/>
<dbReference type="PATRIC" id="fig|1324352.5.peg.3131"/>
<evidence type="ECO:0000256" key="2">
    <source>
        <dbReference type="SAM" id="Phobius"/>
    </source>
</evidence>
<dbReference type="RefSeq" id="WP_053328507.1">
    <property type="nucleotide sequence ID" value="NZ_CP009928.1"/>
</dbReference>
<evidence type="ECO:0000256" key="1">
    <source>
        <dbReference type="SAM" id="MobiDB-lite"/>
    </source>
</evidence>
<feature type="transmembrane region" description="Helical" evidence="2">
    <location>
        <begin position="312"/>
        <end position="334"/>
    </location>
</feature>
<name>A0A0G3M6Y2_CHRGL</name>
<feature type="transmembrane region" description="Helical" evidence="2">
    <location>
        <begin position="446"/>
        <end position="468"/>
    </location>
</feature>
<organism evidence="3 4">
    <name type="scientific">Chryseobacterium gallinarum</name>
    <dbReference type="NCBI Taxonomy" id="1324352"/>
    <lineage>
        <taxon>Bacteria</taxon>
        <taxon>Pseudomonadati</taxon>
        <taxon>Bacteroidota</taxon>
        <taxon>Flavobacteriia</taxon>
        <taxon>Flavobacteriales</taxon>
        <taxon>Weeksellaceae</taxon>
        <taxon>Chryseobacterium group</taxon>
        <taxon>Chryseobacterium</taxon>
    </lineage>
</organism>
<feature type="transmembrane region" description="Helical" evidence="2">
    <location>
        <begin position="415"/>
        <end position="434"/>
    </location>
</feature>
<dbReference type="Proteomes" id="UP000035213">
    <property type="component" value="Chromosome"/>
</dbReference>
<dbReference type="AlphaFoldDB" id="A0A0G3M6Y2"/>
<feature type="transmembrane region" description="Helical" evidence="2">
    <location>
        <begin position="132"/>
        <end position="152"/>
    </location>
</feature>
<dbReference type="STRING" id="1324352.OK18_15035"/>
<feature type="transmembrane region" description="Helical" evidence="2">
    <location>
        <begin position="212"/>
        <end position="229"/>
    </location>
</feature>
<feature type="region of interest" description="Disordered" evidence="1">
    <location>
        <begin position="45"/>
        <end position="65"/>
    </location>
</feature>
<feature type="compositionally biased region" description="Basic and acidic residues" evidence="1">
    <location>
        <begin position="45"/>
        <end position="58"/>
    </location>
</feature>
<dbReference type="GO" id="GO:0004497">
    <property type="term" value="F:monooxygenase activity"/>
    <property type="evidence" value="ECO:0007669"/>
    <property type="project" value="UniProtKB-KW"/>
</dbReference>